<proteinExistence type="predicted"/>
<gene>
    <name evidence="2" type="ORF">OIU77_027463</name>
</gene>
<reference evidence="2" key="1">
    <citation type="submission" date="2022-10" db="EMBL/GenBank/DDBJ databases">
        <authorList>
            <person name="Hyden B.L."/>
            <person name="Feng K."/>
            <person name="Yates T."/>
            <person name="Jawdy S."/>
            <person name="Smart L.B."/>
            <person name="Muchero W."/>
        </authorList>
    </citation>
    <scope>NUCLEOTIDE SEQUENCE</scope>
    <source>
        <tissue evidence="2">Shoot tip</tissue>
    </source>
</reference>
<keyword evidence="3" id="KW-1185">Reference proteome</keyword>
<accession>A0ABQ9BSZ6</accession>
<name>A0ABQ9BSZ6_9ROSI</name>
<keyword evidence="1" id="KW-0812">Transmembrane</keyword>
<protein>
    <submittedName>
        <fullName evidence="2">Uncharacterized protein</fullName>
    </submittedName>
</protein>
<organism evidence="2 3">
    <name type="scientific">Salix suchowensis</name>
    <dbReference type="NCBI Taxonomy" id="1278906"/>
    <lineage>
        <taxon>Eukaryota</taxon>
        <taxon>Viridiplantae</taxon>
        <taxon>Streptophyta</taxon>
        <taxon>Embryophyta</taxon>
        <taxon>Tracheophyta</taxon>
        <taxon>Spermatophyta</taxon>
        <taxon>Magnoliopsida</taxon>
        <taxon>eudicotyledons</taxon>
        <taxon>Gunneridae</taxon>
        <taxon>Pentapetalae</taxon>
        <taxon>rosids</taxon>
        <taxon>fabids</taxon>
        <taxon>Malpighiales</taxon>
        <taxon>Salicaceae</taxon>
        <taxon>Saliceae</taxon>
        <taxon>Salix</taxon>
    </lineage>
</organism>
<reference evidence="2" key="2">
    <citation type="journal article" date="2023" name="Int. J. Mol. Sci.">
        <title>De Novo Assembly and Annotation of 11 Diverse Shrub Willow (Salix) Genomes Reveals Novel Gene Organization in Sex-Linked Regions.</title>
        <authorList>
            <person name="Hyden B."/>
            <person name="Feng K."/>
            <person name="Yates T.B."/>
            <person name="Jawdy S."/>
            <person name="Cereghino C."/>
            <person name="Smart L.B."/>
            <person name="Muchero W."/>
        </authorList>
    </citation>
    <scope>NUCLEOTIDE SEQUENCE</scope>
    <source>
        <tissue evidence="2">Shoot tip</tissue>
    </source>
</reference>
<evidence type="ECO:0000256" key="1">
    <source>
        <dbReference type="SAM" id="Phobius"/>
    </source>
</evidence>
<dbReference type="Proteomes" id="UP001141253">
    <property type="component" value="Chromosome 3"/>
</dbReference>
<keyword evidence="1" id="KW-0472">Membrane</keyword>
<sequence>MVASLRIGVIGMNLFGICQFWFFCRIIMQLLRFKFHIQGLAITLFCLEASR</sequence>
<evidence type="ECO:0000313" key="2">
    <source>
        <dbReference type="EMBL" id="KAJ6389119.1"/>
    </source>
</evidence>
<dbReference type="EMBL" id="JAPFFI010000007">
    <property type="protein sequence ID" value="KAJ6389119.1"/>
    <property type="molecule type" value="Genomic_DNA"/>
</dbReference>
<comment type="caution">
    <text evidence="2">The sequence shown here is derived from an EMBL/GenBank/DDBJ whole genome shotgun (WGS) entry which is preliminary data.</text>
</comment>
<feature type="transmembrane region" description="Helical" evidence="1">
    <location>
        <begin position="6"/>
        <end position="28"/>
    </location>
</feature>
<keyword evidence="1" id="KW-1133">Transmembrane helix</keyword>
<evidence type="ECO:0000313" key="3">
    <source>
        <dbReference type="Proteomes" id="UP001141253"/>
    </source>
</evidence>